<feature type="non-terminal residue" evidence="1">
    <location>
        <position position="1"/>
    </location>
</feature>
<accession>A0A382SWU4</accession>
<reference evidence="1" key="1">
    <citation type="submission" date="2018-05" db="EMBL/GenBank/DDBJ databases">
        <authorList>
            <person name="Lanie J.A."/>
            <person name="Ng W.-L."/>
            <person name="Kazmierczak K.M."/>
            <person name="Andrzejewski T.M."/>
            <person name="Davidsen T.M."/>
            <person name="Wayne K.J."/>
            <person name="Tettelin H."/>
            <person name="Glass J.I."/>
            <person name="Rusch D."/>
            <person name="Podicherti R."/>
            <person name="Tsui H.-C.T."/>
            <person name="Winkler M.E."/>
        </authorList>
    </citation>
    <scope>NUCLEOTIDE SEQUENCE</scope>
</reference>
<dbReference type="EMBL" id="UINC01131782">
    <property type="protein sequence ID" value="SVD13697.1"/>
    <property type="molecule type" value="Genomic_DNA"/>
</dbReference>
<evidence type="ECO:0008006" key="2">
    <source>
        <dbReference type="Google" id="ProtNLM"/>
    </source>
</evidence>
<protein>
    <recommendedName>
        <fullName evidence="2">Glucose/Sorbosone dehydrogenase domain-containing protein</fullName>
    </recommendedName>
</protein>
<evidence type="ECO:0000313" key="1">
    <source>
        <dbReference type="EMBL" id="SVD13697.1"/>
    </source>
</evidence>
<name>A0A382SWU4_9ZZZZ</name>
<sequence>HSLHNANVYPDRPDRAYCAWKDSGVVTLDISDKSNISMLANVNYAPPFPGFTHTVLPLFEREMLVVTQEAVQQGGEDYPKLVWLMDNRVETNPIITSTLPMADTEDFFNRPGRYGAHNVYENQPGETSMRIDEDLVFGTFFNAGIRVFNTKNAFQPEEVAYFVPEIPEGADANGINDIHVDENGIMYVVDRIKGGMYILELHI</sequence>
<dbReference type="AlphaFoldDB" id="A0A382SWU4"/>
<proteinExistence type="predicted"/>
<gene>
    <name evidence="1" type="ORF">METZ01_LOCUS366551</name>
</gene>
<organism evidence="1">
    <name type="scientific">marine metagenome</name>
    <dbReference type="NCBI Taxonomy" id="408172"/>
    <lineage>
        <taxon>unclassified sequences</taxon>
        <taxon>metagenomes</taxon>
        <taxon>ecological metagenomes</taxon>
    </lineage>
</organism>